<organism evidence="8 9">
    <name type="scientific">Neptuniibacter caesariensis</name>
    <dbReference type="NCBI Taxonomy" id="207954"/>
    <lineage>
        <taxon>Bacteria</taxon>
        <taxon>Pseudomonadati</taxon>
        <taxon>Pseudomonadota</taxon>
        <taxon>Gammaproteobacteria</taxon>
        <taxon>Oceanospirillales</taxon>
        <taxon>Oceanospirillaceae</taxon>
        <taxon>Neptuniibacter</taxon>
    </lineage>
</organism>
<dbReference type="CDD" id="cd06225">
    <property type="entry name" value="HAMP"/>
    <property type="match status" value="1"/>
</dbReference>
<dbReference type="Pfam" id="PF00672">
    <property type="entry name" value="HAMP"/>
    <property type="match status" value="1"/>
</dbReference>
<feature type="transmembrane region" description="Helical" evidence="5">
    <location>
        <begin position="315"/>
        <end position="336"/>
    </location>
</feature>
<evidence type="ECO:0000256" key="2">
    <source>
        <dbReference type="ARBA" id="ARBA00023224"/>
    </source>
</evidence>
<keyword evidence="9" id="KW-1185">Reference proteome</keyword>
<evidence type="ECO:0000256" key="3">
    <source>
        <dbReference type="ARBA" id="ARBA00029447"/>
    </source>
</evidence>
<evidence type="ECO:0000313" key="8">
    <source>
        <dbReference type="EMBL" id="EAR59956.1"/>
    </source>
</evidence>
<feature type="domain" description="Methyl-accepting transducer" evidence="6">
    <location>
        <begin position="394"/>
        <end position="630"/>
    </location>
</feature>
<gene>
    <name evidence="8" type="ORF">MED92_02591</name>
</gene>
<accession>A0A7U8C383</accession>
<comment type="subcellular location">
    <subcellularLocation>
        <location evidence="1">Membrane</location>
    </subcellularLocation>
</comment>
<dbReference type="SMART" id="SM00304">
    <property type="entry name" value="HAMP"/>
    <property type="match status" value="1"/>
</dbReference>
<dbReference type="Gene3D" id="1.10.287.950">
    <property type="entry name" value="Methyl-accepting chemotaxis protein"/>
    <property type="match status" value="1"/>
</dbReference>
<dbReference type="GO" id="GO:0016020">
    <property type="term" value="C:membrane"/>
    <property type="evidence" value="ECO:0007669"/>
    <property type="project" value="UniProtKB-SubCell"/>
</dbReference>
<dbReference type="Gene3D" id="6.10.340.10">
    <property type="match status" value="1"/>
</dbReference>
<comment type="caution">
    <text evidence="8">The sequence shown here is derived from an EMBL/GenBank/DDBJ whole genome shotgun (WGS) entry which is preliminary data.</text>
</comment>
<dbReference type="PROSITE" id="PS50885">
    <property type="entry name" value="HAMP"/>
    <property type="match status" value="1"/>
</dbReference>
<reference evidence="8 9" key="1">
    <citation type="submission" date="2006-02" db="EMBL/GenBank/DDBJ databases">
        <authorList>
            <person name="Pinhassi J."/>
            <person name="Pedros-Alio C."/>
            <person name="Ferriera S."/>
            <person name="Johnson J."/>
            <person name="Kravitz S."/>
            <person name="Halpern A."/>
            <person name="Remington K."/>
            <person name="Beeson K."/>
            <person name="Tran B."/>
            <person name="Rogers Y.-H."/>
            <person name="Friedman R."/>
            <person name="Venter J.C."/>
        </authorList>
    </citation>
    <scope>NUCLEOTIDE SEQUENCE [LARGE SCALE GENOMIC DNA]</scope>
    <source>
        <strain evidence="8 9">MED92</strain>
    </source>
</reference>
<dbReference type="Proteomes" id="UP000002171">
    <property type="component" value="Unassembled WGS sequence"/>
</dbReference>
<feature type="domain" description="HAMP" evidence="7">
    <location>
        <begin position="337"/>
        <end position="389"/>
    </location>
</feature>
<dbReference type="PANTHER" id="PTHR32089">
    <property type="entry name" value="METHYL-ACCEPTING CHEMOTAXIS PROTEIN MCPB"/>
    <property type="match status" value="1"/>
</dbReference>
<feature type="transmembrane region" description="Helical" evidence="5">
    <location>
        <begin position="14"/>
        <end position="36"/>
    </location>
</feature>
<evidence type="ECO:0000259" key="7">
    <source>
        <dbReference type="PROSITE" id="PS50885"/>
    </source>
</evidence>
<keyword evidence="5" id="KW-1133">Transmembrane helix</keyword>
<dbReference type="InterPro" id="IPR004089">
    <property type="entry name" value="MCPsignal_dom"/>
</dbReference>
<keyword evidence="5" id="KW-0472">Membrane</keyword>
<comment type="similarity">
    <text evidence="3">Belongs to the methyl-accepting chemotaxis (MCP) protein family.</text>
</comment>
<evidence type="ECO:0000256" key="4">
    <source>
        <dbReference type="PROSITE-ProRule" id="PRU00284"/>
    </source>
</evidence>
<evidence type="ECO:0000313" key="9">
    <source>
        <dbReference type="Proteomes" id="UP000002171"/>
    </source>
</evidence>
<dbReference type="InterPro" id="IPR003660">
    <property type="entry name" value="HAMP_dom"/>
</dbReference>
<keyword evidence="2 4" id="KW-0807">Transducer</keyword>
<evidence type="ECO:0000256" key="1">
    <source>
        <dbReference type="ARBA" id="ARBA00004370"/>
    </source>
</evidence>
<dbReference type="SUPFAM" id="SSF58104">
    <property type="entry name" value="Methyl-accepting chemotaxis protein (MCP) signaling domain"/>
    <property type="match status" value="1"/>
</dbReference>
<dbReference type="GO" id="GO:0007165">
    <property type="term" value="P:signal transduction"/>
    <property type="evidence" value="ECO:0007669"/>
    <property type="project" value="UniProtKB-KW"/>
</dbReference>
<dbReference type="GO" id="GO:0006935">
    <property type="term" value="P:chemotaxis"/>
    <property type="evidence" value="ECO:0007669"/>
    <property type="project" value="UniProtKB-ARBA"/>
</dbReference>
<dbReference type="EMBL" id="AAOW01000027">
    <property type="protein sequence ID" value="EAR59956.1"/>
    <property type="molecule type" value="Genomic_DNA"/>
</dbReference>
<dbReference type="AlphaFoldDB" id="A0A7U8C383"/>
<dbReference type="PROSITE" id="PS50111">
    <property type="entry name" value="CHEMOTAXIS_TRANSDUC_2"/>
    <property type="match status" value="1"/>
</dbReference>
<protein>
    <submittedName>
        <fullName evidence="8">Methyl-accepting chemotaxis protein (Contains HAMP domain)</fullName>
    </submittedName>
</protein>
<dbReference type="Pfam" id="PF00015">
    <property type="entry name" value="MCPsignal"/>
    <property type="match status" value="1"/>
</dbReference>
<dbReference type="SMART" id="SM00283">
    <property type="entry name" value="MA"/>
    <property type="match status" value="1"/>
</dbReference>
<evidence type="ECO:0000259" key="6">
    <source>
        <dbReference type="PROSITE" id="PS50111"/>
    </source>
</evidence>
<evidence type="ECO:0000256" key="5">
    <source>
        <dbReference type="SAM" id="Phobius"/>
    </source>
</evidence>
<dbReference type="FunFam" id="1.10.287.950:FF:000001">
    <property type="entry name" value="Methyl-accepting chemotaxis sensory transducer"/>
    <property type="match status" value="1"/>
</dbReference>
<proteinExistence type="inferred from homology"/>
<sequence length="666" mass="72958">MQEKDMKLSVCQRIVLTIGVTLVLFLATSSVAYFSFNSVSQQVNQVIHEAAPRVNISASLRANLADTKYILLEYLTTEASDDAHTQKVTQQLKQSQSDFQANFNALIGIEGQTDAVQKMESVTAQVFQLAEQIVAQKARYLSEQQHIATQAEEYKYLAEELGFTLADLLHEEFRYEFLKLVKPMQDDIAYLVGKVAALMQETDPAKMDKILADINIYVGRIDQAQARLKAFEEDAYDSVAEIWVPYKAQLTEEDLTLSSYLQAQEAQRNSAQLLKGIEQRVSENETLIAQFIHSAQQQGKVVELQADETISNGKVLIVLGTLAAAVISVLFSFRLVSHLQRSLRQVVEGMGRIASGELTTQLEVKGSDELASLAESTNALSKDLRHLVEQIVTTVNEVHNTAKTSSDISRETLNGVEQQSLQSARLAATATQMEASASEVAQHAEQTLNDAMSAQQTLQTSNGQLLKNSQSISQLAKQVTRSMQGVKDLKAHSDSISDVINVIREIAEQTNLLALNAAIEAARAGETGRGFSVVADEVRSLANRTQGSISAIEEMVSNLQQGAENAVNTMSDCSEEAMSCSQELDRCTHEINQVVAAVERMREMNSHVANATDEQSATVGDISQSLGEINLIMATTTDGAERSAGQSEFLLDLSDSLNGLVRRFRV</sequence>
<name>A0A7U8C383_NEPCE</name>
<dbReference type="PANTHER" id="PTHR32089:SF70">
    <property type="entry name" value="ENERGY TAXIS MODULATING METHYL ACCEPTING SENSORY TRANSDUCER"/>
    <property type="match status" value="1"/>
</dbReference>
<keyword evidence="5" id="KW-0812">Transmembrane</keyword>